<dbReference type="GO" id="GO:0003677">
    <property type="term" value="F:DNA binding"/>
    <property type="evidence" value="ECO:0007669"/>
    <property type="project" value="InterPro"/>
</dbReference>
<accession>A0A0F9GS77</accession>
<protein>
    <recommendedName>
        <fullName evidence="2">HTH cro/C1-type domain-containing protein</fullName>
    </recommendedName>
</protein>
<name>A0A0F9GS77_9ZZZZ</name>
<gene>
    <name evidence="1" type="ORF">LCGC14_2149730</name>
</gene>
<organism evidence="1">
    <name type="scientific">marine sediment metagenome</name>
    <dbReference type="NCBI Taxonomy" id="412755"/>
    <lineage>
        <taxon>unclassified sequences</taxon>
        <taxon>metagenomes</taxon>
        <taxon>ecological metagenomes</taxon>
    </lineage>
</organism>
<evidence type="ECO:0008006" key="2">
    <source>
        <dbReference type="Google" id="ProtNLM"/>
    </source>
</evidence>
<proteinExistence type="predicted"/>
<reference evidence="1" key="1">
    <citation type="journal article" date="2015" name="Nature">
        <title>Complex archaea that bridge the gap between prokaryotes and eukaryotes.</title>
        <authorList>
            <person name="Spang A."/>
            <person name="Saw J.H."/>
            <person name="Jorgensen S.L."/>
            <person name="Zaremba-Niedzwiedzka K."/>
            <person name="Martijn J."/>
            <person name="Lind A.E."/>
            <person name="van Eijk R."/>
            <person name="Schleper C."/>
            <person name="Guy L."/>
            <person name="Ettema T.J."/>
        </authorList>
    </citation>
    <scope>NUCLEOTIDE SEQUENCE</scope>
</reference>
<dbReference type="EMBL" id="LAZR01027361">
    <property type="protein sequence ID" value="KKL65962.1"/>
    <property type="molecule type" value="Genomic_DNA"/>
</dbReference>
<comment type="caution">
    <text evidence="1">The sequence shown here is derived from an EMBL/GenBank/DDBJ whole genome shotgun (WGS) entry which is preliminary data.</text>
</comment>
<dbReference type="Gene3D" id="1.10.260.40">
    <property type="entry name" value="lambda repressor-like DNA-binding domains"/>
    <property type="match status" value="1"/>
</dbReference>
<dbReference type="SUPFAM" id="SSF47413">
    <property type="entry name" value="lambda repressor-like DNA-binding domains"/>
    <property type="match status" value="1"/>
</dbReference>
<sequence>PIIILSKAFNASAELWLNLQTNYNLWIASQKFKEWQNIKTLIPA</sequence>
<evidence type="ECO:0000313" key="1">
    <source>
        <dbReference type="EMBL" id="KKL65962.1"/>
    </source>
</evidence>
<feature type="non-terminal residue" evidence="1">
    <location>
        <position position="1"/>
    </location>
</feature>
<dbReference type="AlphaFoldDB" id="A0A0F9GS77"/>
<dbReference type="InterPro" id="IPR010982">
    <property type="entry name" value="Lambda_DNA-bd_dom_sf"/>
</dbReference>